<evidence type="ECO:0000256" key="4">
    <source>
        <dbReference type="ARBA" id="ARBA00022840"/>
    </source>
</evidence>
<feature type="non-terminal residue" evidence="6">
    <location>
        <position position="402"/>
    </location>
</feature>
<feature type="domain" description="UvrD-like helicase C-terminal" evidence="5">
    <location>
        <begin position="61"/>
        <end position="140"/>
    </location>
</feature>
<protein>
    <recommendedName>
        <fullName evidence="5">UvrD-like helicase C-terminal domain-containing protein</fullName>
    </recommendedName>
</protein>
<proteinExistence type="predicted"/>
<dbReference type="InterPro" id="IPR011990">
    <property type="entry name" value="TPR-like_helical_dom_sf"/>
</dbReference>
<dbReference type="InterPro" id="IPR027417">
    <property type="entry name" value="P-loop_NTPase"/>
</dbReference>
<feature type="non-terminal residue" evidence="6">
    <location>
        <position position="1"/>
    </location>
</feature>
<dbReference type="PANTHER" id="PTHR21529:SF4">
    <property type="entry name" value="TPR AND ANKYRIN REPEAT-CONTAINING PROTEIN 1"/>
    <property type="match status" value="1"/>
</dbReference>
<reference evidence="6" key="1">
    <citation type="journal article" date="2014" name="Front. Microbiol.">
        <title>High frequency of phylogenetically diverse reductive dehalogenase-homologous genes in deep subseafloor sedimentary metagenomes.</title>
        <authorList>
            <person name="Kawai M."/>
            <person name="Futagami T."/>
            <person name="Toyoda A."/>
            <person name="Takaki Y."/>
            <person name="Nishi S."/>
            <person name="Hori S."/>
            <person name="Arai W."/>
            <person name="Tsubouchi T."/>
            <person name="Morono Y."/>
            <person name="Uchiyama I."/>
            <person name="Ito T."/>
            <person name="Fujiyama A."/>
            <person name="Inagaki F."/>
            <person name="Takami H."/>
        </authorList>
    </citation>
    <scope>NUCLEOTIDE SEQUENCE</scope>
    <source>
        <strain evidence="6">Expedition CK06-06</strain>
    </source>
</reference>
<dbReference type="GO" id="GO:0004386">
    <property type="term" value="F:helicase activity"/>
    <property type="evidence" value="ECO:0007669"/>
    <property type="project" value="UniProtKB-KW"/>
</dbReference>
<dbReference type="SUPFAM" id="SSF48452">
    <property type="entry name" value="TPR-like"/>
    <property type="match status" value="2"/>
</dbReference>
<dbReference type="EMBL" id="BARS01007077">
    <property type="protein sequence ID" value="GAF77962.1"/>
    <property type="molecule type" value="Genomic_DNA"/>
</dbReference>
<dbReference type="InterPro" id="IPR039904">
    <property type="entry name" value="TRANK1"/>
</dbReference>
<comment type="caution">
    <text evidence="6">The sequence shown here is derived from an EMBL/GenBank/DDBJ whole genome shotgun (WGS) entry which is preliminary data.</text>
</comment>
<dbReference type="Pfam" id="PF13361">
    <property type="entry name" value="UvrD_C"/>
    <property type="match status" value="1"/>
</dbReference>
<dbReference type="Gene3D" id="3.40.50.300">
    <property type="entry name" value="P-loop containing nucleotide triphosphate hydrolases"/>
    <property type="match status" value="1"/>
</dbReference>
<keyword evidence="4" id="KW-0067">ATP-binding</keyword>
<accession>X0SQ29</accession>
<sequence>SNALLDLKQQLIGISGSELREDWKFNGRPPFLLTGMSEKEILSRLHLTGAGQIILVRNKDEQRKLKRALHTELVFTINEAKGLEFDTVFLWKFSSDKKSADIWRRIKNDHYFDQSHYPHIKHEINLLYVAITRARNTLIIYDSFFDIWDVDIFHELLYRTGEEDILSEIWQRVSTPEEWQQQGDYFFQREYYPAAAECYKNAGNLARAEIARAFIFAEKRQFKAAAELFEKHNYPQKAAEHYEDAGIFDRALTLWEKLKNKNRIRICRIRLHEQVGEYNKAAKAWLKLNEVESALENWKKAGNDLKIAEYYYSIKQYKRAAEAFERAHNYKLAASCHKKLKQLDKAADLFFRSGNIRDAAQLYKKLKNKDKLLSCYIKLKDYYNAALLCEKDRDIDKAISYS</sequence>
<dbReference type="GO" id="GO:0016787">
    <property type="term" value="F:hydrolase activity"/>
    <property type="evidence" value="ECO:0007669"/>
    <property type="project" value="UniProtKB-KW"/>
</dbReference>
<name>X0SQ29_9ZZZZ</name>
<evidence type="ECO:0000256" key="1">
    <source>
        <dbReference type="ARBA" id="ARBA00022741"/>
    </source>
</evidence>
<dbReference type="AlphaFoldDB" id="X0SQ29"/>
<evidence type="ECO:0000313" key="6">
    <source>
        <dbReference type="EMBL" id="GAF77962.1"/>
    </source>
</evidence>
<organism evidence="6">
    <name type="scientific">marine sediment metagenome</name>
    <dbReference type="NCBI Taxonomy" id="412755"/>
    <lineage>
        <taxon>unclassified sequences</taxon>
        <taxon>metagenomes</taxon>
        <taxon>ecological metagenomes</taxon>
    </lineage>
</organism>
<evidence type="ECO:0000256" key="2">
    <source>
        <dbReference type="ARBA" id="ARBA00022801"/>
    </source>
</evidence>
<keyword evidence="3" id="KW-0347">Helicase</keyword>
<dbReference type="PANTHER" id="PTHR21529">
    <property type="entry name" value="MAMMARY TURMOR VIRUS RECEPTOR HOMOLOG 1, 2 MTVR1, 2"/>
    <property type="match status" value="1"/>
</dbReference>
<evidence type="ECO:0000259" key="5">
    <source>
        <dbReference type="Pfam" id="PF13361"/>
    </source>
</evidence>
<keyword evidence="2" id="KW-0378">Hydrolase</keyword>
<gene>
    <name evidence="6" type="ORF">S01H1_13699</name>
</gene>
<dbReference type="GO" id="GO:0005524">
    <property type="term" value="F:ATP binding"/>
    <property type="evidence" value="ECO:0007669"/>
    <property type="project" value="UniProtKB-KW"/>
</dbReference>
<evidence type="ECO:0000256" key="3">
    <source>
        <dbReference type="ARBA" id="ARBA00022806"/>
    </source>
</evidence>
<dbReference type="Gene3D" id="1.25.40.10">
    <property type="entry name" value="Tetratricopeptide repeat domain"/>
    <property type="match status" value="1"/>
</dbReference>
<dbReference type="InterPro" id="IPR014017">
    <property type="entry name" value="DNA_helicase_UvrD-like_C"/>
</dbReference>
<dbReference type="SUPFAM" id="SSF52540">
    <property type="entry name" value="P-loop containing nucleoside triphosphate hydrolases"/>
    <property type="match status" value="1"/>
</dbReference>
<keyword evidence="1" id="KW-0547">Nucleotide-binding</keyword>